<dbReference type="EMBL" id="AOSG01000076">
    <property type="protein sequence ID" value="EOR70354.1"/>
    <property type="molecule type" value="Genomic_DNA"/>
</dbReference>
<dbReference type="Pfam" id="PF13822">
    <property type="entry name" value="ACC_epsilon"/>
    <property type="match status" value="1"/>
</dbReference>
<evidence type="ECO:0008006" key="4">
    <source>
        <dbReference type="Google" id="ProtNLM"/>
    </source>
</evidence>
<name>A0A9P2WPV2_THEFU</name>
<protein>
    <recommendedName>
        <fullName evidence="4">Acyl-CoA carboxylase subunit epsilon</fullName>
    </recommendedName>
</protein>
<dbReference type="RefSeq" id="WP_011292979.1">
    <property type="nucleotide sequence ID" value="NZ_AOSG01000076.1"/>
</dbReference>
<gene>
    <name evidence="2" type="ORF">TM51_13150</name>
</gene>
<feature type="region of interest" description="Disordered" evidence="1">
    <location>
        <begin position="47"/>
        <end position="81"/>
    </location>
</feature>
<evidence type="ECO:0000313" key="3">
    <source>
        <dbReference type="Proteomes" id="UP000014184"/>
    </source>
</evidence>
<evidence type="ECO:0000313" key="2">
    <source>
        <dbReference type="EMBL" id="EOR70354.1"/>
    </source>
</evidence>
<keyword evidence="3" id="KW-1185">Reference proteome</keyword>
<dbReference type="Proteomes" id="UP000014184">
    <property type="component" value="Unassembled WGS sequence"/>
</dbReference>
<dbReference type="InterPro" id="IPR032716">
    <property type="entry name" value="ACC_epsilon"/>
</dbReference>
<dbReference type="GO" id="GO:0004658">
    <property type="term" value="F:propionyl-CoA carboxylase activity"/>
    <property type="evidence" value="ECO:0007669"/>
    <property type="project" value="InterPro"/>
</dbReference>
<organism evidence="2 3">
    <name type="scientific">Thermobifida fusca TM51</name>
    <dbReference type="NCBI Taxonomy" id="1169414"/>
    <lineage>
        <taxon>Bacteria</taxon>
        <taxon>Bacillati</taxon>
        <taxon>Actinomycetota</taxon>
        <taxon>Actinomycetes</taxon>
        <taxon>Streptosporangiales</taxon>
        <taxon>Nocardiopsidaceae</taxon>
        <taxon>Thermobifida</taxon>
    </lineage>
</organism>
<dbReference type="GO" id="GO:0003989">
    <property type="term" value="F:acetyl-CoA carboxylase activity"/>
    <property type="evidence" value="ECO:0007669"/>
    <property type="project" value="InterPro"/>
</dbReference>
<dbReference type="AlphaFoldDB" id="A0A9P2WPV2"/>
<sequence>MTSDHTQPTPAPFLRVVRGSPTPEETAALVAVLTARARAIQAARSRAAGAAPRSGWRDRARLLGVPPRPSPDAWRRSFHPG</sequence>
<accession>A0A9P2WPV2</accession>
<evidence type="ECO:0000256" key="1">
    <source>
        <dbReference type="SAM" id="MobiDB-lite"/>
    </source>
</evidence>
<comment type="caution">
    <text evidence="2">The sequence shown here is derived from an EMBL/GenBank/DDBJ whole genome shotgun (WGS) entry which is preliminary data.</text>
</comment>
<proteinExistence type="predicted"/>
<reference evidence="2 3" key="1">
    <citation type="journal article" date="2013" name="Genome Announc.">
        <title>Draft Genome Sequence of the Lignocellulose Decomposer Thermobifida fusca Strain TM51.</title>
        <authorList>
            <person name="Toth A."/>
            <person name="Barna T."/>
            <person name="Nagy I."/>
            <person name="Horvath B."/>
            <person name="Nagy I."/>
            <person name="Tancsics A."/>
            <person name="Kriszt B."/>
            <person name="Baka E."/>
            <person name="Fekete C."/>
            <person name="Kukolya J."/>
        </authorList>
    </citation>
    <scope>NUCLEOTIDE SEQUENCE [LARGE SCALE GENOMIC DNA]</scope>
    <source>
        <strain evidence="2 3">TM51</strain>
    </source>
</reference>